<evidence type="ECO:0000256" key="1">
    <source>
        <dbReference type="ARBA" id="ARBA00001917"/>
    </source>
</evidence>
<name>A0A4Y9YJM7_9AGAM</name>
<comment type="caution">
    <text evidence="7">The sequence shown here is derived from an EMBL/GenBank/DDBJ whole genome shotgun (WGS) entry which is preliminary data.</text>
</comment>
<evidence type="ECO:0000256" key="5">
    <source>
        <dbReference type="ARBA" id="ARBA00023002"/>
    </source>
</evidence>
<protein>
    <recommendedName>
        <fullName evidence="6">NADH:flavin oxidoreductase/NADH oxidase N-terminal domain-containing protein</fullName>
    </recommendedName>
</protein>
<dbReference type="InterPro" id="IPR044152">
    <property type="entry name" value="YqjM-like"/>
</dbReference>
<dbReference type="InterPro" id="IPR013785">
    <property type="entry name" value="Aldolase_TIM"/>
</dbReference>
<dbReference type="SUPFAM" id="SSF51395">
    <property type="entry name" value="FMN-linked oxidoreductases"/>
    <property type="match status" value="1"/>
</dbReference>
<dbReference type="GO" id="GO:0050661">
    <property type="term" value="F:NADP binding"/>
    <property type="evidence" value="ECO:0007669"/>
    <property type="project" value="InterPro"/>
</dbReference>
<keyword evidence="4" id="KW-0521">NADP</keyword>
<evidence type="ECO:0000256" key="4">
    <source>
        <dbReference type="ARBA" id="ARBA00022857"/>
    </source>
</evidence>
<keyword evidence="3" id="KW-0288">FMN</keyword>
<dbReference type="STRING" id="205917.A0A4Y9YJM7"/>
<dbReference type="PANTHER" id="PTHR43303">
    <property type="entry name" value="NADPH DEHYDROGENASE C23G7.10C-RELATED"/>
    <property type="match status" value="1"/>
</dbReference>
<evidence type="ECO:0000313" key="8">
    <source>
        <dbReference type="Proteomes" id="UP000298327"/>
    </source>
</evidence>
<evidence type="ECO:0000256" key="3">
    <source>
        <dbReference type="ARBA" id="ARBA00022643"/>
    </source>
</evidence>
<dbReference type="AlphaFoldDB" id="A0A4Y9YJM7"/>
<keyword evidence="5" id="KW-0560">Oxidoreductase</keyword>
<dbReference type="GO" id="GO:0003959">
    <property type="term" value="F:NADPH dehydrogenase activity"/>
    <property type="evidence" value="ECO:0007669"/>
    <property type="project" value="InterPro"/>
</dbReference>
<dbReference type="Gene3D" id="3.20.20.70">
    <property type="entry name" value="Aldolase class I"/>
    <property type="match status" value="1"/>
</dbReference>
<dbReference type="CDD" id="cd02932">
    <property type="entry name" value="OYE_YqiM_FMN"/>
    <property type="match status" value="1"/>
</dbReference>
<evidence type="ECO:0000313" key="7">
    <source>
        <dbReference type="EMBL" id="TFY61913.1"/>
    </source>
</evidence>
<feature type="domain" description="NADH:flavin oxidoreductase/NADH oxidase N-terminal" evidence="6">
    <location>
        <begin position="64"/>
        <end position="409"/>
    </location>
</feature>
<dbReference type="PANTHER" id="PTHR43303:SF4">
    <property type="entry name" value="NADPH DEHYDROGENASE C23G7.10C-RELATED"/>
    <property type="match status" value="1"/>
</dbReference>
<accession>A0A4Y9YJM7</accession>
<dbReference type="EMBL" id="SEOQ01000486">
    <property type="protein sequence ID" value="TFY61913.1"/>
    <property type="molecule type" value="Genomic_DNA"/>
</dbReference>
<gene>
    <name evidence="7" type="ORF">EVG20_g6884</name>
</gene>
<dbReference type="OrthoDB" id="72788at2759"/>
<proteinExistence type="predicted"/>
<evidence type="ECO:0000256" key="2">
    <source>
        <dbReference type="ARBA" id="ARBA00022630"/>
    </source>
</evidence>
<keyword evidence="8" id="KW-1185">Reference proteome</keyword>
<dbReference type="GO" id="GO:0010181">
    <property type="term" value="F:FMN binding"/>
    <property type="evidence" value="ECO:0007669"/>
    <property type="project" value="InterPro"/>
</dbReference>
<dbReference type="Proteomes" id="UP000298327">
    <property type="component" value="Unassembled WGS sequence"/>
</dbReference>
<reference evidence="7 8" key="1">
    <citation type="submission" date="2019-02" db="EMBL/GenBank/DDBJ databases">
        <title>Genome sequencing of the rare red list fungi Dentipellis fragilis.</title>
        <authorList>
            <person name="Buettner E."/>
            <person name="Kellner H."/>
        </authorList>
    </citation>
    <scope>NUCLEOTIDE SEQUENCE [LARGE SCALE GENOMIC DNA]</scope>
    <source>
        <strain evidence="7 8">DSM 105465</strain>
    </source>
</reference>
<evidence type="ECO:0000259" key="6">
    <source>
        <dbReference type="Pfam" id="PF00724"/>
    </source>
</evidence>
<comment type="cofactor">
    <cofactor evidence="1">
        <name>FMN</name>
        <dbReference type="ChEBI" id="CHEBI:58210"/>
    </cofactor>
</comment>
<dbReference type="Pfam" id="PF00724">
    <property type="entry name" value="Oxidored_FMN"/>
    <property type="match status" value="1"/>
</dbReference>
<sequence>MRFVAVPSSHQALAESASPYLYGTMLLPLIINEGVPNLSYFSPKQSSVSGTAVNPQPNGKAIPQLFQPLRIRGVEFQNRIFLAPLCQYSATDGVVNSWHLAHLGGIFTRGPGLSIMEATAVSPEGRISPEDSGLWNTAQEAPLRQIVEFAHAQGQKIGIQLAHAGRKASTVAPWLSRGILAKAEAGGWPDDVWGPSPLAWSETFPTPKELTTAGIRRIVAAFADAARRAVRVGFDVIEIHNAHGFLLHSFLSPVSNKRTDEYGGSFENRARLTLEVVDAIRANIPADMPLFLRISATDWLEQTMPDELSWRLEDTVRLTGLLAAHGVDLLDVSSGGADPAQKIGPQDAYQVPFSEAVKKAHGDKILVGAVGGITTGTRAQQILEAGQADIAFVGRMFQKNPGLVWSFAEDLGVEIYKALQIEWVFHGRRLRQGPNGGESA</sequence>
<organism evidence="7 8">
    <name type="scientific">Dentipellis fragilis</name>
    <dbReference type="NCBI Taxonomy" id="205917"/>
    <lineage>
        <taxon>Eukaryota</taxon>
        <taxon>Fungi</taxon>
        <taxon>Dikarya</taxon>
        <taxon>Basidiomycota</taxon>
        <taxon>Agaricomycotina</taxon>
        <taxon>Agaricomycetes</taxon>
        <taxon>Russulales</taxon>
        <taxon>Hericiaceae</taxon>
        <taxon>Dentipellis</taxon>
    </lineage>
</organism>
<keyword evidence="2" id="KW-0285">Flavoprotein</keyword>
<dbReference type="InterPro" id="IPR001155">
    <property type="entry name" value="OxRdtase_FMN_N"/>
</dbReference>